<evidence type="ECO:0000256" key="1">
    <source>
        <dbReference type="SAM" id="MobiDB-lite"/>
    </source>
</evidence>
<feature type="compositionally biased region" description="Polar residues" evidence="1">
    <location>
        <begin position="194"/>
        <end position="204"/>
    </location>
</feature>
<dbReference type="AlphaFoldDB" id="A0A9Q0YQZ9"/>
<evidence type="ECO:0000313" key="4">
    <source>
        <dbReference type="Proteomes" id="UP001152320"/>
    </source>
</evidence>
<keyword evidence="2" id="KW-0472">Membrane</keyword>
<gene>
    <name evidence="3" type="ORF">HOLleu_36171</name>
</gene>
<feature type="compositionally biased region" description="Basic and acidic residues" evidence="1">
    <location>
        <begin position="236"/>
        <end position="260"/>
    </location>
</feature>
<feature type="transmembrane region" description="Helical" evidence="2">
    <location>
        <begin position="6"/>
        <end position="23"/>
    </location>
</feature>
<keyword evidence="2" id="KW-0812">Transmembrane</keyword>
<accession>A0A9Q0YQZ9</accession>
<keyword evidence="4" id="KW-1185">Reference proteome</keyword>
<feature type="region of interest" description="Disordered" evidence="1">
    <location>
        <begin position="225"/>
        <end position="260"/>
    </location>
</feature>
<dbReference type="EMBL" id="JAIZAY010000019">
    <property type="protein sequence ID" value="KAJ8023671.1"/>
    <property type="molecule type" value="Genomic_DNA"/>
</dbReference>
<protein>
    <submittedName>
        <fullName evidence="3">Uncharacterized protein</fullName>
    </submittedName>
</protein>
<sequence length="280" mass="30789">MGKGQSYVVIGIVLAVILCLYTFTSGRRQDDVAIEGYQNKDEILPNSHNNNHVIINRTSPSAGHTVAKPKGQPFLHTVQNNENRTRLNSSILKKLRDHLNDRKAGRNNIRSVFKNITNLRKPGFTEGRLSGGMSDGDSVRKSTGSIAVNEEGIKLRGGGVKGKKNDSVGGDLSSSSVPVRRLGIAGKGPRLPQVTPQMANHTFGSNSLSNNSSLSDYYSDLESLSSSLEDEEEEDRNYQKSRSDKDRKKQREGTKFRAEKWSLPATNMKIFPAVTHLAPI</sequence>
<organism evidence="3 4">
    <name type="scientific">Holothuria leucospilota</name>
    <name type="common">Black long sea cucumber</name>
    <name type="synonym">Mertensiothuria leucospilota</name>
    <dbReference type="NCBI Taxonomy" id="206669"/>
    <lineage>
        <taxon>Eukaryota</taxon>
        <taxon>Metazoa</taxon>
        <taxon>Echinodermata</taxon>
        <taxon>Eleutherozoa</taxon>
        <taxon>Echinozoa</taxon>
        <taxon>Holothuroidea</taxon>
        <taxon>Aspidochirotacea</taxon>
        <taxon>Aspidochirotida</taxon>
        <taxon>Holothuriidae</taxon>
        <taxon>Holothuria</taxon>
    </lineage>
</organism>
<dbReference type="Proteomes" id="UP001152320">
    <property type="component" value="Chromosome 19"/>
</dbReference>
<reference evidence="3" key="1">
    <citation type="submission" date="2021-10" db="EMBL/GenBank/DDBJ databases">
        <title>Tropical sea cucumber genome reveals ecological adaptation and Cuvierian tubules defense mechanism.</title>
        <authorList>
            <person name="Chen T."/>
        </authorList>
    </citation>
    <scope>NUCLEOTIDE SEQUENCE</scope>
    <source>
        <strain evidence="3">Nanhai2018</strain>
        <tissue evidence="3">Muscle</tissue>
    </source>
</reference>
<feature type="compositionally biased region" description="Low complexity" evidence="1">
    <location>
        <begin position="167"/>
        <end position="177"/>
    </location>
</feature>
<comment type="caution">
    <text evidence="3">The sequence shown here is derived from an EMBL/GenBank/DDBJ whole genome shotgun (WGS) entry which is preliminary data.</text>
</comment>
<name>A0A9Q0YQZ9_HOLLE</name>
<keyword evidence="2" id="KW-1133">Transmembrane helix</keyword>
<evidence type="ECO:0000256" key="2">
    <source>
        <dbReference type="SAM" id="Phobius"/>
    </source>
</evidence>
<evidence type="ECO:0000313" key="3">
    <source>
        <dbReference type="EMBL" id="KAJ8023671.1"/>
    </source>
</evidence>
<feature type="region of interest" description="Disordered" evidence="1">
    <location>
        <begin position="156"/>
        <end position="209"/>
    </location>
</feature>
<proteinExistence type="predicted"/>